<protein>
    <submittedName>
        <fullName evidence="2">Uncharacterized protein</fullName>
    </submittedName>
</protein>
<gene>
    <name evidence="2" type="ORF">ODALV1_LOCUS31387</name>
</gene>
<evidence type="ECO:0000313" key="3">
    <source>
        <dbReference type="Proteomes" id="UP001642540"/>
    </source>
</evidence>
<keyword evidence="3" id="KW-1185">Reference proteome</keyword>
<organism evidence="2 3">
    <name type="scientific">Orchesella dallaii</name>
    <dbReference type="NCBI Taxonomy" id="48710"/>
    <lineage>
        <taxon>Eukaryota</taxon>
        <taxon>Metazoa</taxon>
        <taxon>Ecdysozoa</taxon>
        <taxon>Arthropoda</taxon>
        <taxon>Hexapoda</taxon>
        <taxon>Collembola</taxon>
        <taxon>Entomobryomorpha</taxon>
        <taxon>Entomobryoidea</taxon>
        <taxon>Orchesellidae</taxon>
        <taxon>Orchesellinae</taxon>
        <taxon>Orchesella</taxon>
    </lineage>
</organism>
<keyword evidence="1" id="KW-0732">Signal</keyword>
<evidence type="ECO:0000313" key="2">
    <source>
        <dbReference type="EMBL" id="CAL8148321.1"/>
    </source>
</evidence>
<proteinExistence type="predicted"/>
<feature type="signal peptide" evidence="1">
    <location>
        <begin position="1"/>
        <end position="25"/>
    </location>
</feature>
<feature type="chain" id="PRO_5046222526" evidence="1">
    <location>
        <begin position="26"/>
        <end position="156"/>
    </location>
</feature>
<reference evidence="2 3" key="1">
    <citation type="submission" date="2024-08" db="EMBL/GenBank/DDBJ databases">
        <authorList>
            <person name="Cucini C."/>
            <person name="Frati F."/>
        </authorList>
    </citation>
    <scope>NUCLEOTIDE SEQUENCE [LARGE SCALE GENOMIC DNA]</scope>
</reference>
<dbReference type="EMBL" id="CAXLJM020000170">
    <property type="protein sequence ID" value="CAL8148321.1"/>
    <property type="molecule type" value="Genomic_DNA"/>
</dbReference>
<dbReference type="Proteomes" id="UP001642540">
    <property type="component" value="Unassembled WGS sequence"/>
</dbReference>
<evidence type="ECO:0000256" key="1">
    <source>
        <dbReference type="SAM" id="SignalP"/>
    </source>
</evidence>
<accession>A0ABP1S9I6</accession>
<name>A0ABP1S9I6_9HEXA</name>
<sequence length="156" mass="18508">MTKKYSRILVLCLLEFLALIISAFASPLKRNDDLNNQNVSFEDKSFKKYAEDLLFNFHYKNYFAAIFQDENVRNDFTKYLNDGLTDQVKDDLAGLRIYKKVDDAEVPVVMFSSTMDNWLGILPQWKRTKRYFFKKIEEYLSLHPEVLSRYAHTVRP</sequence>
<comment type="caution">
    <text evidence="2">The sequence shown here is derived from an EMBL/GenBank/DDBJ whole genome shotgun (WGS) entry which is preliminary data.</text>
</comment>